<dbReference type="Proteomes" id="UP000502677">
    <property type="component" value="Chromosome"/>
</dbReference>
<dbReference type="Pfam" id="PF13302">
    <property type="entry name" value="Acetyltransf_3"/>
    <property type="match status" value="1"/>
</dbReference>
<organism evidence="2 3">
    <name type="scientific">Leucobacter viscericola</name>
    <dbReference type="NCBI Taxonomy" id="2714935"/>
    <lineage>
        <taxon>Bacteria</taxon>
        <taxon>Bacillati</taxon>
        <taxon>Actinomycetota</taxon>
        <taxon>Actinomycetes</taxon>
        <taxon>Micrococcales</taxon>
        <taxon>Microbacteriaceae</taxon>
        <taxon>Leucobacter</taxon>
    </lineage>
</organism>
<evidence type="ECO:0000313" key="3">
    <source>
        <dbReference type="Proteomes" id="UP000502677"/>
    </source>
</evidence>
<evidence type="ECO:0000259" key="1">
    <source>
        <dbReference type="PROSITE" id="PS51186"/>
    </source>
</evidence>
<dbReference type="AlphaFoldDB" id="A0A6G7XFP9"/>
<keyword evidence="2" id="KW-0808">Transferase</keyword>
<evidence type="ECO:0000313" key="2">
    <source>
        <dbReference type="EMBL" id="QIK63385.1"/>
    </source>
</evidence>
<accession>A0A6G7XFP9</accession>
<dbReference type="InterPro" id="IPR016181">
    <property type="entry name" value="Acyl_CoA_acyltransferase"/>
</dbReference>
<dbReference type="PROSITE" id="PS51186">
    <property type="entry name" value="GNAT"/>
    <property type="match status" value="1"/>
</dbReference>
<dbReference type="GO" id="GO:1990189">
    <property type="term" value="F:protein N-terminal-serine acetyltransferase activity"/>
    <property type="evidence" value="ECO:0007669"/>
    <property type="project" value="TreeGrafter"/>
</dbReference>
<sequence>MLGFWLARTARKQGLLTEAARAVIDWSFSPAGAALGRIEWRAVVGNVASARAAQALGFHYEGILRLGIAHPDTRQDCWIAGILASDDRAARSWPAFDN</sequence>
<dbReference type="GO" id="GO:0005737">
    <property type="term" value="C:cytoplasm"/>
    <property type="evidence" value="ECO:0007669"/>
    <property type="project" value="TreeGrafter"/>
</dbReference>
<proteinExistence type="predicted"/>
<dbReference type="PANTHER" id="PTHR43441:SF10">
    <property type="entry name" value="ACETYLTRANSFERASE"/>
    <property type="match status" value="1"/>
</dbReference>
<dbReference type="KEGG" id="lvi:G7068_09380"/>
<reference evidence="2 3" key="1">
    <citation type="submission" date="2020-03" db="EMBL/GenBank/DDBJ databases">
        <title>Leucobacter sp. nov., isolated from beetles.</title>
        <authorList>
            <person name="Hyun D.-W."/>
            <person name="Bae J.-W."/>
        </authorList>
    </citation>
    <scope>NUCLEOTIDE SEQUENCE [LARGE SCALE GENOMIC DNA]</scope>
    <source>
        <strain evidence="2 3">HDW9C</strain>
    </source>
</reference>
<gene>
    <name evidence="2" type="ORF">G7068_09380</name>
</gene>
<dbReference type="EMBL" id="CP049863">
    <property type="protein sequence ID" value="QIK63385.1"/>
    <property type="molecule type" value="Genomic_DNA"/>
</dbReference>
<keyword evidence="3" id="KW-1185">Reference proteome</keyword>
<dbReference type="PANTHER" id="PTHR43441">
    <property type="entry name" value="RIBOSOMAL-PROTEIN-SERINE ACETYLTRANSFERASE"/>
    <property type="match status" value="1"/>
</dbReference>
<feature type="domain" description="N-acetyltransferase" evidence="1">
    <location>
        <begin position="1"/>
        <end position="80"/>
    </location>
</feature>
<protein>
    <submittedName>
        <fullName evidence="2">GNAT family N-acetyltransferase</fullName>
    </submittedName>
</protein>
<dbReference type="InterPro" id="IPR000182">
    <property type="entry name" value="GNAT_dom"/>
</dbReference>
<name>A0A6G7XFP9_9MICO</name>
<dbReference type="Gene3D" id="3.40.630.30">
    <property type="match status" value="1"/>
</dbReference>
<dbReference type="SUPFAM" id="SSF55729">
    <property type="entry name" value="Acyl-CoA N-acyltransferases (Nat)"/>
    <property type="match status" value="1"/>
</dbReference>
<dbReference type="InterPro" id="IPR051908">
    <property type="entry name" value="Ribosomal_N-acetyltransferase"/>
</dbReference>
<dbReference type="GO" id="GO:0008999">
    <property type="term" value="F:protein-N-terminal-alanine acetyltransferase activity"/>
    <property type="evidence" value="ECO:0007669"/>
    <property type="project" value="TreeGrafter"/>
</dbReference>